<feature type="compositionally biased region" description="Basic and acidic residues" evidence="1">
    <location>
        <begin position="64"/>
        <end position="75"/>
    </location>
</feature>
<keyword evidence="2" id="KW-0812">Transmembrane</keyword>
<evidence type="ECO:0000259" key="3">
    <source>
        <dbReference type="Pfam" id="PF23041"/>
    </source>
</evidence>
<dbReference type="PANTHER" id="PTHR33826">
    <property type="entry name" value="F20B24.21"/>
    <property type="match status" value="1"/>
</dbReference>
<feature type="domain" description="DUF7036" evidence="3">
    <location>
        <begin position="229"/>
        <end position="319"/>
    </location>
</feature>
<keyword evidence="5" id="KW-1185">Reference proteome</keyword>
<comment type="caution">
    <text evidence="4">The sequence shown here is derived from an EMBL/GenBank/DDBJ whole genome shotgun (WGS) entry which is preliminary data.</text>
</comment>
<accession>A0A5N5P3J5</accession>
<dbReference type="EMBL" id="VDCV01000001">
    <property type="protein sequence ID" value="KAB5574390.1"/>
    <property type="molecule type" value="Genomic_DNA"/>
</dbReference>
<dbReference type="Proteomes" id="UP000326939">
    <property type="component" value="Chromosome 1"/>
</dbReference>
<dbReference type="InterPro" id="IPR055464">
    <property type="entry name" value="DUF7036"/>
</dbReference>
<feature type="transmembrane region" description="Helical" evidence="2">
    <location>
        <begin position="145"/>
        <end position="165"/>
    </location>
</feature>
<evidence type="ECO:0000313" key="4">
    <source>
        <dbReference type="EMBL" id="KAB5574390.1"/>
    </source>
</evidence>
<keyword evidence="2" id="KW-1133">Transmembrane helix</keyword>
<protein>
    <recommendedName>
        <fullName evidence="3">DUF7036 domain-containing protein</fullName>
    </recommendedName>
</protein>
<organism evidence="4 5">
    <name type="scientific">Salix brachista</name>
    <dbReference type="NCBI Taxonomy" id="2182728"/>
    <lineage>
        <taxon>Eukaryota</taxon>
        <taxon>Viridiplantae</taxon>
        <taxon>Streptophyta</taxon>
        <taxon>Embryophyta</taxon>
        <taxon>Tracheophyta</taxon>
        <taxon>Spermatophyta</taxon>
        <taxon>Magnoliopsida</taxon>
        <taxon>eudicotyledons</taxon>
        <taxon>Gunneridae</taxon>
        <taxon>Pentapetalae</taxon>
        <taxon>rosids</taxon>
        <taxon>fabids</taxon>
        <taxon>Malpighiales</taxon>
        <taxon>Salicaceae</taxon>
        <taxon>Saliceae</taxon>
        <taxon>Salix</taxon>
    </lineage>
</organism>
<name>A0A5N5P3J5_9ROSI</name>
<gene>
    <name evidence="4" type="ORF">DKX38_001584</name>
</gene>
<feature type="compositionally biased region" description="Basic and acidic residues" evidence="1">
    <location>
        <begin position="37"/>
        <end position="46"/>
    </location>
</feature>
<dbReference type="PANTHER" id="PTHR33826:SF4">
    <property type="entry name" value="F20B24.21"/>
    <property type="match status" value="1"/>
</dbReference>
<feature type="compositionally biased region" description="Polar residues" evidence="1">
    <location>
        <begin position="500"/>
        <end position="518"/>
    </location>
</feature>
<evidence type="ECO:0000256" key="1">
    <source>
        <dbReference type="SAM" id="MobiDB-lite"/>
    </source>
</evidence>
<evidence type="ECO:0000256" key="2">
    <source>
        <dbReference type="SAM" id="Phobius"/>
    </source>
</evidence>
<keyword evidence="2" id="KW-0472">Membrane</keyword>
<feature type="transmembrane region" description="Helical" evidence="2">
    <location>
        <begin position="196"/>
        <end position="222"/>
    </location>
</feature>
<feature type="region of interest" description="Disordered" evidence="1">
    <location>
        <begin position="491"/>
        <end position="527"/>
    </location>
</feature>
<proteinExistence type="predicted"/>
<sequence length="633" mass="69568">MALENYLAIGRWHRHLSYSTFSSTSPSSPHCPRKPRGFPEREERVTDAIFSMGKGDSSSNQEQQQRHGDDHDERRNRNRSRLFLCKRCSMGLSRISFKCVFILMLSLCLLVSALFWIFPSSLHSVSGFDAKDEVKLSEGARMSSGIFLLYQFYSVQQFVALNTLVSNRSLLQCFILQQAADESCLLKAFATAPKTYICAAVLFFCSICYCFGHAVYVISFLFTATVQAYFRLLEPVVQLVKHIARLEYDINEEIGIPNAKVAILSMHRLASNWTDVVFGFVPDPVNVPINMVSLSVLRSSLIDLFLEQSNLTLTTSIFGPPSTFEILRLPGGITIIPMQYASIWQIPQILFNFTLNNSISEVLDNFRDLKDQLEFGLYLRRFETVYVKITNEDGSTINPPVTVQVSVVSDLGTLQLQRLKQLAQIITASPVKNLGLNNSVFGKVKSVVLSSYLKDTLHATPPTPSPAISPSLPPAIAPFAPVNSPAPSVMLALSPESCPQHGSATPPRNSPSGSNQTPRLHPEPPHSSPAPGLYYGFGLGNGPLSSLAPSTLAPTPSCDGAADNLDVVIYFCTIFLIILSKAVDKNVNDLIRWYAGQSHEGGRPRIPLLGSCYPTNMGSESLSQGCAESNNAV</sequence>
<dbReference type="AlphaFoldDB" id="A0A5N5P3J5"/>
<feature type="transmembrane region" description="Helical" evidence="2">
    <location>
        <begin position="95"/>
        <end position="118"/>
    </location>
</feature>
<feature type="region of interest" description="Disordered" evidence="1">
    <location>
        <begin position="20"/>
        <end position="75"/>
    </location>
</feature>
<dbReference type="Pfam" id="PF23041">
    <property type="entry name" value="DUF7036"/>
    <property type="match status" value="2"/>
</dbReference>
<reference evidence="5" key="1">
    <citation type="journal article" date="2019" name="Gigascience">
        <title>De novo genome assembly of the endangered Acer yangbiense, a plant species with extremely small populations endemic to Yunnan Province, China.</title>
        <authorList>
            <person name="Yang J."/>
            <person name="Wariss H.M."/>
            <person name="Tao L."/>
            <person name="Zhang R."/>
            <person name="Yun Q."/>
            <person name="Hollingsworth P."/>
            <person name="Dao Z."/>
            <person name="Luo G."/>
            <person name="Guo H."/>
            <person name="Ma Y."/>
            <person name="Sun W."/>
        </authorList>
    </citation>
    <scope>NUCLEOTIDE SEQUENCE [LARGE SCALE GENOMIC DNA]</scope>
    <source>
        <strain evidence="5">cv. br00</strain>
    </source>
</reference>
<feature type="domain" description="DUF7036" evidence="3">
    <location>
        <begin position="352"/>
        <end position="442"/>
    </location>
</feature>
<evidence type="ECO:0000313" key="5">
    <source>
        <dbReference type="Proteomes" id="UP000326939"/>
    </source>
</evidence>